<dbReference type="PRINTS" id="PR01407">
    <property type="entry name" value="BUTYPHLNCDUF"/>
</dbReference>
<dbReference type="InterPro" id="IPR013320">
    <property type="entry name" value="ConA-like_dom_sf"/>
</dbReference>
<keyword evidence="1" id="KW-0399">Innate immunity</keyword>
<dbReference type="InterPro" id="IPR043136">
    <property type="entry name" value="B30.2/SPRY_sf"/>
</dbReference>
<dbReference type="InterPro" id="IPR013083">
    <property type="entry name" value="Znf_RING/FYVE/PHD"/>
</dbReference>
<evidence type="ECO:0000256" key="7">
    <source>
        <dbReference type="SAM" id="Coils"/>
    </source>
</evidence>
<evidence type="ECO:0000259" key="9">
    <source>
        <dbReference type="PROSITE" id="PS50188"/>
    </source>
</evidence>
<dbReference type="PROSITE" id="PS00518">
    <property type="entry name" value="ZF_RING_1"/>
    <property type="match status" value="1"/>
</dbReference>
<dbReference type="AlphaFoldDB" id="A0ABD1KWR3"/>
<keyword evidence="7" id="KW-0175">Coiled coil</keyword>
<keyword evidence="2" id="KW-0479">Metal-binding</keyword>
<organism evidence="10 11">
    <name type="scientific">Coilia grayii</name>
    <name type="common">Gray's grenadier anchovy</name>
    <dbReference type="NCBI Taxonomy" id="363190"/>
    <lineage>
        <taxon>Eukaryota</taxon>
        <taxon>Metazoa</taxon>
        <taxon>Chordata</taxon>
        <taxon>Craniata</taxon>
        <taxon>Vertebrata</taxon>
        <taxon>Euteleostomi</taxon>
        <taxon>Actinopterygii</taxon>
        <taxon>Neopterygii</taxon>
        <taxon>Teleostei</taxon>
        <taxon>Clupei</taxon>
        <taxon>Clupeiformes</taxon>
        <taxon>Clupeoidei</taxon>
        <taxon>Engraulidae</taxon>
        <taxon>Coilinae</taxon>
        <taxon>Coilia</taxon>
    </lineage>
</organism>
<dbReference type="GO" id="GO:0045087">
    <property type="term" value="P:innate immune response"/>
    <property type="evidence" value="ECO:0007669"/>
    <property type="project" value="UniProtKB-KW"/>
</dbReference>
<feature type="domain" description="B30.2/SPRY" evidence="9">
    <location>
        <begin position="328"/>
        <end position="523"/>
    </location>
</feature>
<dbReference type="SUPFAM" id="SSF57850">
    <property type="entry name" value="RING/U-box"/>
    <property type="match status" value="1"/>
</dbReference>
<dbReference type="InterPro" id="IPR058030">
    <property type="entry name" value="TRIM8/14/16/25/29/45/65_CC"/>
</dbReference>
<protein>
    <submittedName>
        <fullName evidence="10">Uncharacterized protein</fullName>
    </submittedName>
</protein>
<proteinExistence type="predicted"/>
<sequence>MASDLEPESNIKCLLCQNFLSDPTTIPCGHNFCMKCIKRCWDMEVYSGIYTCPRCKSTFTPRPSLRKNMALANMVQQVIDLRKRLPGGDSVKIQPIADTKDRLKKKTKEREEDLEKLRAKMVSLDKSAEAALQASEGIYENLLRAVENKREEHREHVREKKRALLSQAESEEKSLICQISILRKKDAELDSLGAPEWDESRHPQIYQNINRILQEEKQLSVLMNDYNFLSLVDTDLNHLRVTVLELCNDALWSIQKKDNEPQAPVHIKPNISEYYFSLVLRSDISGGNLIEIHSIHYIQLESQRLTNTPLMHACSPSQGELSHTVTHYYSPSCLHFTLLSSISDACSLTLDPETANPNLQLPENKSKVTGERRQRKQSLPKAFDYWRQVLCVEGLVGGCCYWEVDWRGKGVFIGVALKGLCRRGRGLECRLGRNASSWCLHCADNELCTAWHNDVEHEITINVASPRIGVFLDQLEGTLTFYSVASTVTALHTFTGQNLCGLLFPCFGVEKESSVKLVQLDGN</sequence>
<evidence type="ECO:0000256" key="6">
    <source>
        <dbReference type="PROSITE-ProRule" id="PRU00175"/>
    </source>
</evidence>
<accession>A0ABD1KWR3</accession>
<dbReference type="GO" id="GO:0005737">
    <property type="term" value="C:cytoplasm"/>
    <property type="evidence" value="ECO:0007669"/>
    <property type="project" value="UniProtKB-ARBA"/>
</dbReference>
<dbReference type="Pfam" id="PF25600">
    <property type="entry name" value="TRIM_CC"/>
    <property type="match status" value="1"/>
</dbReference>
<evidence type="ECO:0000313" key="10">
    <source>
        <dbReference type="EMBL" id="KAL2103592.1"/>
    </source>
</evidence>
<reference evidence="10 11" key="1">
    <citation type="submission" date="2024-09" db="EMBL/GenBank/DDBJ databases">
        <title>A chromosome-level genome assembly of Gray's grenadier anchovy, Coilia grayii.</title>
        <authorList>
            <person name="Fu Z."/>
        </authorList>
    </citation>
    <scope>NUCLEOTIDE SEQUENCE [LARGE SCALE GENOMIC DNA]</scope>
    <source>
        <strain evidence="10">G4</strain>
        <tissue evidence="10">Muscle</tissue>
    </source>
</reference>
<dbReference type="InterPro" id="IPR001841">
    <property type="entry name" value="Znf_RING"/>
</dbReference>
<name>A0ABD1KWR3_9TELE</name>
<evidence type="ECO:0000256" key="3">
    <source>
        <dbReference type="ARBA" id="ARBA00022771"/>
    </source>
</evidence>
<keyword evidence="3 6" id="KW-0863">Zinc-finger</keyword>
<keyword evidence="11" id="KW-1185">Reference proteome</keyword>
<dbReference type="GO" id="GO:0008270">
    <property type="term" value="F:zinc ion binding"/>
    <property type="evidence" value="ECO:0007669"/>
    <property type="project" value="UniProtKB-KW"/>
</dbReference>
<dbReference type="InterPro" id="IPR017907">
    <property type="entry name" value="Znf_RING_CS"/>
</dbReference>
<evidence type="ECO:0000259" key="8">
    <source>
        <dbReference type="PROSITE" id="PS50089"/>
    </source>
</evidence>
<evidence type="ECO:0000313" key="11">
    <source>
        <dbReference type="Proteomes" id="UP001591681"/>
    </source>
</evidence>
<dbReference type="Pfam" id="PF15227">
    <property type="entry name" value="zf-C3HC4_4"/>
    <property type="match status" value="1"/>
</dbReference>
<dbReference type="Pfam" id="PF00622">
    <property type="entry name" value="SPRY"/>
    <property type="match status" value="1"/>
</dbReference>
<dbReference type="EMBL" id="JBHFQA010000001">
    <property type="protein sequence ID" value="KAL2103592.1"/>
    <property type="molecule type" value="Genomic_DNA"/>
</dbReference>
<dbReference type="PROSITE" id="PS50188">
    <property type="entry name" value="B302_SPRY"/>
    <property type="match status" value="1"/>
</dbReference>
<keyword evidence="5" id="KW-0391">Immunity</keyword>
<dbReference type="Pfam" id="PF13765">
    <property type="entry name" value="PRY"/>
    <property type="match status" value="1"/>
</dbReference>
<dbReference type="Gene3D" id="3.30.40.10">
    <property type="entry name" value="Zinc/RING finger domain, C3HC4 (zinc finger)"/>
    <property type="match status" value="1"/>
</dbReference>
<dbReference type="SMART" id="SM00184">
    <property type="entry name" value="RING"/>
    <property type="match status" value="1"/>
</dbReference>
<dbReference type="PANTHER" id="PTHR25465">
    <property type="entry name" value="B-BOX DOMAIN CONTAINING"/>
    <property type="match status" value="1"/>
</dbReference>
<dbReference type="SMART" id="SM00589">
    <property type="entry name" value="PRY"/>
    <property type="match status" value="1"/>
</dbReference>
<dbReference type="PROSITE" id="PS50089">
    <property type="entry name" value="ZF_RING_2"/>
    <property type="match status" value="1"/>
</dbReference>
<keyword evidence="4" id="KW-0862">Zinc</keyword>
<evidence type="ECO:0000256" key="5">
    <source>
        <dbReference type="ARBA" id="ARBA00022859"/>
    </source>
</evidence>
<dbReference type="SMART" id="SM00449">
    <property type="entry name" value="SPRY"/>
    <property type="match status" value="1"/>
</dbReference>
<dbReference type="Proteomes" id="UP001591681">
    <property type="component" value="Unassembled WGS sequence"/>
</dbReference>
<dbReference type="InterPro" id="IPR003877">
    <property type="entry name" value="SPRY_dom"/>
</dbReference>
<dbReference type="InterPro" id="IPR001870">
    <property type="entry name" value="B30.2/SPRY"/>
</dbReference>
<dbReference type="SUPFAM" id="SSF49899">
    <property type="entry name" value="Concanavalin A-like lectins/glucanases"/>
    <property type="match status" value="1"/>
</dbReference>
<dbReference type="InterPro" id="IPR006574">
    <property type="entry name" value="PRY"/>
</dbReference>
<dbReference type="InterPro" id="IPR003879">
    <property type="entry name" value="Butyrophylin_SPRY"/>
</dbReference>
<comment type="caution">
    <text evidence="10">The sequence shown here is derived from an EMBL/GenBank/DDBJ whole genome shotgun (WGS) entry which is preliminary data.</text>
</comment>
<feature type="domain" description="RING-type" evidence="8">
    <location>
        <begin position="13"/>
        <end position="56"/>
    </location>
</feature>
<dbReference type="PANTHER" id="PTHR25465:SF5">
    <property type="entry name" value="E3 UBIQUITIN_ISG15 LIGASE TRIM25-RELATED"/>
    <property type="match status" value="1"/>
</dbReference>
<feature type="coiled-coil region" evidence="7">
    <location>
        <begin position="96"/>
        <end position="163"/>
    </location>
</feature>
<evidence type="ECO:0000256" key="4">
    <source>
        <dbReference type="ARBA" id="ARBA00022833"/>
    </source>
</evidence>
<dbReference type="Gene3D" id="2.60.120.920">
    <property type="match status" value="1"/>
</dbReference>
<dbReference type="InterPro" id="IPR051051">
    <property type="entry name" value="E3_ubiq-ligase_TRIM/RNF"/>
</dbReference>
<evidence type="ECO:0000256" key="1">
    <source>
        <dbReference type="ARBA" id="ARBA00022588"/>
    </source>
</evidence>
<evidence type="ECO:0000256" key="2">
    <source>
        <dbReference type="ARBA" id="ARBA00022723"/>
    </source>
</evidence>
<gene>
    <name evidence="10" type="ORF">ACEWY4_000460</name>
</gene>